<dbReference type="OrthoDB" id="2274073at2759"/>
<evidence type="ECO:0000256" key="2">
    <source>
        <dbReference type="SAM" id="SignalP"/>
    </source>
</evidence>
<organism evidence="3 4">
    <name type="scientific">Rhizopus oryzae</name>
    <name type="common">Mucormycosis agent</name>
    <name type="synonym">Rhizopus arrhizus var. delemar</name>
    <dbReference type="NCBI Taxonomy" id="64495"/>
    <lineage>
        <taxon>Eukaryota</taxon>
        <taxon>Fungi</taxon>
        <taxon>Fungi incertae sedis</taxon>
        <taxon>Mucoromycota</taxon>
        <taxon>Mucoromycotina</taxon>
        <taxon>Mucoromycetes</taxon>
        <taxon>Mucorales</taxon>
        <taxon>Mucorineae</taxon>
        <taxon>Rhizopodaceae</taxon>
        <taxon>Rhizopus</taxon>
    </lineage>
</organism>
<sequence>MKISFAFAATCLLTQVVYAARESVSASFDAVAKPSASAAQTNKQVEDLYKKIAPAQIPQYMSAHVAAVKDFMASMKANGASIKPSISSKKHKHPVSSMASFSPKATAKPKISTSVKAFGNSKGKKRAGSSMVSALSKASAQMASAISKVSVLQASAVRKASTKVSAATKKNRRAISSMASASKMSVVSKKNKRAASSKASASVKNQSRRAASSMASASVKAFALPKASASMVKRVVSSMASASISAAKPSASVVKRTEQFVSGTAEAPQPSLATNQEPELDGTSEEAKSDIEEQDPFWIDDEVAEVQFKGYDWSVLQ</sequence>
<evidence type="ECO:0000256" key="1">
    <source>
        <dbReference type="SAM" id="MobiDB-lite"/>
    </source>
</evidence>
<feature type="region of interest" description="Disordered" evidence="1">
    <location>
        <begin position="259"/>
        <end position="296"/>
    </location>
</feature>
<keyword evidence="2" id="KW-0732">Signal</keyword>
<dbReference type="AlphaFoldDB" id="A0A9P6XVX6"/>
<reference evidence="3" key="1">
    <citation type="journal article" date="2020" name="Microb. Genom.">
        <title>Genetic diversity of clinical and environmental Mucorales isolates obtained from an investigation of mucormycosis cases among solid organ transplant recipients.</title>
        <authorList>
            <person name="Nguyen M.H."/>
            <person name="Kaul D."/>
            <person name="Muto C."/>
            <person name="Cheng S.J."/>
            <person name="Richter R.A."/>
            <person name="Bruno V.M."/>
            <person name="Liu G."/>
            <person name="Beyhan S."/>
            <person name="Sundermann A.J."/>
            <person name="Mounaud S."/>
            <person name="Pasculle A.W."/>
            <person name="Nierman W.C."/>
            <person name="Driscoll E."/>
            <person name="Cumbie R."/>
            <person name="Clancy C.J."/>
            <person name="Dupont C.L."/>
        </authorList>
    </citation>
    <scope>NUCLEOTIDE SEQUENCE</scope>
    <source>
        <strain evidence="3">GL16</strain>
    </source>
</reference>
<feature type="chain" id="PRO_5040370496" evidence="2">
    <location>
        <begin position="20"/>
        <end position="317"/>
    </location>
</feature>
<feature type="region of interest" description="Disordered" evidence="1">
    <location>
        <begin position="83"/>
        <end position="104"/>
    </location>
</feature>
<feature type="signal peptide" evidence="2">
    <location>
        <begin position="1"/>
        <end position="19"/>
    </location>
</feature>
<accession>A0A9P6XVX6</accession>
<proteinExistence type="predicted"/>
<comment type="caution">
    <text evidence="3">The sequence shown here is derived from an EMBL/GenBank/DDBJ whole genome shotgun (WGS) entry which is preliminary data.</text>
</comment>
<feature type="region of interest" description="Disordered" evidence="1">
    <location>
        <begin position="175"/>
        <end position="209"/>
    </location>
</feature>
<dbReference type="Proteomes" id="UP000717996">
    <property type="component" value="Unassembled WGS sequence"/>
</dbReference>
<feature type="compositionally biased region" description="Low complexity" evidence="1">
    <location>
        <begin position="176"/>
        <end position="188"/>
    </location>
</feature>
<protein>
    <submittedName>
        <fullName evidence="3">Uncharacterized protein</fullName>
    </submittedName>
</protein>
<gene>
    <name evidence="3" type="ORF">G6F51_012673</name>
</gene>
<name>A0A9P6XVX6_RHIOR</name>
<dbReference type="EMBL" id="JAANIT010003936">
    <property type="protein sequence ID" value="KAG1533328.1"/>
    <property type="molecule type" value="Genomic_DNA"/>
</dbReference>
<evidence type="ECO:0000313" key="3">
    <source>
        <dbReference type="EMBL" id="KAG1533328.1"/>
    </source>
</evidence>
<evidence type="ECO:0000313" key="4">
    <source>
        <dbReference type="Proteomes" id="UP000717996"/>
    </source>
</evidence>
<feature type="compositionally biased region" description="Low complexity" evidence="1">
    <location>
        <begin position="196"/>
        <end position="209"/>
    </location>
</feature>